<feature type="chain" id="PRO_5014597813" description="Secreted protein" evidence="1">
    <location>
        <begin position="20"/>
        <end position="119"/>
    </location>
</feature>
<keyword evidence="1" id="KW-0732">Signal</keyword>
<evidence type="ECO:0008006" key="3">
    <source>
        <dbReference type="Google" id="ProtNLM"/>
    </source>
</evidence>
<proteinExistence type="predicted"/>
<name>A0A2M4D7D1_ANODA</name>
<reference evidence="2" key="1">
    <citation type="submission" date="2018-01" db="EMBL/GenBank/DDBJ databases">
        <title>An insight into the sialome of Amazonian anophelines.</title>
        <authorList>
            <person name="Ribeiro J.M."/>
            <person name="Scarpassa V."/>
            <person name="Calvo E."/>
        </authorList>
    </citation>
    <scope>NUCLEOTIDE SEQUENCE</scope>
</reference>
<sequence length="119" mass="13973">MAAMCWHVLACSWGGLTTCHWPEKPCTVHWGHCARRAVKGKRSDRRLSRRFRFRCHSRRISRESLEVILCHDDDDDDDDATLRNVILVFLLPSLFWNYTPLLARLLFVWPGPVPKVCRK</sequence>
<dbReference type="EMBL" id="GGFL01009268">
    <property type="protein sequence ID" value="MBW73446.1"/>
    <property type="molecule type" value="Transcribed_RNA"/>
</dbReference>
<organism evidence="2">
    <name type="scientific">Anopheles darlingi</name>
    <name type="common">Mosquito</name>
    <dbReference type="NCBI Taxonomy" id="43151"/>
    <lineage>
        <taxon>Eukaryota</taxon>
        <taxon>Metazoa</taxon>
        <taxon>Ecdysozoa</taxon>
        <taxon>Arthropoda</taxon>
        <taxon>Hexapoda</taxon>
        <taxon>Insecta</taxon>
        <taxon>Pterygota</taxon>
        <taxon>Neoptera</taxon>
        <taxon>Endopterygota</taxon>
        <taxon>Diptera</taxon>
        <taxon>Nematocera</taxon>
        <taxon>Culicoidea</taxon>
        <taxon>Culicidae</taxon>
        <taxon>Anophelinae</taxon>
        <taxon>Anopheles</taxon>
    </lineage>
</organism>
<accession>A0A2M4D7D1</accession>
<feature type="signal peptide" evidence="1">
    <location>
        <begin position="1"/>
        <end position="19"/>
    </location>
</feature>
<dbReference type="AlphaFoldDB" id="A0A2M4D7D1"/>
<evidence type="ECO:0000256" key="1">
    <source>
        <dbReference type="SAM" id="SignalP"/>
    </source>
</evidence>
<evidence type="ECO:0000313" key="2">
    <source>
        <dbReference type="EMBL" id="MBW73446.1"/>
    </source>
</evidence>
<protein>
    <recommendedName>
        <fullName evidence="3">Secreted protein</fullName>
    </recommendedName>
</protein>